<dbReference type="AlphaFoldDB" id="A0ABD1XJF9"/>
<protein>
    <submittedName>
        <fullName evidence="1">Uncharacterized protein</fullName>
    </submittedName>
</protein>
<sequence length="77" mass="9066">MLPAATLHSRSKNFGHLLRYLYSLRFQSCTLCYPCYRHHYLTLSRCSFQFDVCGQSYLGFLSFPSSPSPPPELWRKR</sequence>
<keyword evidence="2" id="KW-1185">Reference proteome</keyword>
<organism evidence="1 2">
    <name type="scientific">Riccia fluitans</name>
    <dbReference type="NCBI Taxonomy" id="41844"/>
    <lineage>
        <taxon>Eukaryota</taxon>
        <taxon>Viridiplantae</taxon>
        <taxon>Streptophyta</taxon>
        <taxon>Embryophyta</taxon>
        <taxon>Marchantiophyta</taxon>
        <taxon>Marchantiopsida</taxon>
        <taxon>Marchantiidae</taxon>
        <taxon>Marchantiales</taxon>
        <taxon>Ricciaceae</taxon>
        <taxon>Riccia</taxon>
    </lineage>
</organism>
<evidence type="ECO:0000313" key="1">
    <source>
        <dbReference type="EMBL" id="KAL2609098.1"/>
    </source>
</evidence>
<dbReference type="Proteomes" id="UP001605036">
    <property type="component" value="Unassembled WGS sequence"/>
</dbReference>
<reference evidence="1 2" key="1">
    <citation type="submission" date="2024-09" db="EMBL/GenBank/DDBJ databases">
        <title>Chromosome-scale assembly of Riccia fluitans.</title>
        <authorList>
            <person name="Paukszto L."/>
            <person name="Sawicki J."/>
            <person name="Karawczyk K."/>
            <person name="Piernik-Szablinska J."/>
            <person name="Szczecinska M."/>
            <person name="Mazdziarz M."/>
        </authorList>
    </citation>
    <scope>NUCLEOTIDE SEQUENCE [LARGE SCALE GENOMIC DNA]</scope>
    <source>
        <strain evidence="1">Rf_01</strain>
        <tissue evidence="1">Aerial parts of the thallus</tissue>
    </source>
</reference>
<dbReference type="EMBL" id="JBHFFA010000008">
    <property type="protein sequence ID" value="KAL2609098.1"/>
    <property type="molecule type" value="Genomic_DNA"/>
</dbReference>
<evidence type="ECO:0000313" key="2">
    <source>
        <dbReference type="Proteomes" id="UP001605036"/>
    </source>
</evidence>
<name>A0ABD1XJF9_9MARC</name>
<comment type="caution">
    <text evidence="1">The sequence shown here is derived from an EMBL/GenBank/DDBJ whole genome shotgun (WGS) entry which is preliminary data.</text>
</comment>
<accession>A0ABD1XJF9</accession>
<gene>
    <name evidence="1" type="ORF">R1flu_027671</name>
</gene>
<proteinExistence type="predicted"/>